<dbReference type="InterPro" id="IPR004843">
    <property type="entry name" value="Calcineurin-like_PHP"/>
</dbReference>
<dbReference type="Gene3D" id="3.60.21.10">
    <property type="match status" value="1"/>
</dbReference>
<dbReference type="InterPro" id="IPR051693">
    <property type="entry name" value="UPF0046_metallophosphoest"/>
</dbReference>
<dbReference type="PANTHER" id="PTHR12905">
    <property type="entry name" value="METALLOPHOSPHOESTERASE"/>
    <property type="match status" value="1"/>
</dbReference>
<dbReference type="EMBL" id="JARVKF010000430">
    <property type="protein sequence ID" value="KAK9414034.1"/>
    <property type="molecule type" value="Genomic_DNA"/>
</dbReference>
<dbReference type="InterPro" id="IPR029052">
    <property type="entry name" value="Metallo-depent_PP-like"/>
</dbReference>
<reference evidence="2 3" key="1">
    <citation type="journal article" date="2024" name="J. Plant Pathol.">
        <title>Sequence and assembly of the genome of Seiridium unicorne, isolate CBS 538.82, causal agent of cypress canker disease.</title>
        <authorList>
            <person name="Scali E."/>
            <person name="Rocca G.D."/>
            <person name="Danti R."/>
            <person name="Garbelotto M."/>
            <person name="Barberini S."/>
            <person name="Baroncelli R."/>
            <person name="Emiliani G."/>
        </authorList>
    </citation>
    <scope>NUCLEOTIDE SEQUENCE [LARGE SCALE GENOMIC DNA]</scope>
    <source>
        <strain evidence="2 3">BM-138-508</strain>
    </source>
</reference>
<keyword evidence="3" id="KW-1185">Reference proteome</keyword>
<evidence type="ECO:0000259" key="1">
    <source>
        <dbReference type="Pfam" id="PF00149"/>
    </source>
</evidence>
<organism evidence="2 3">
    <name type="scientific">Seiridium unicorne</name>
    <dbReference type="NCBI Taxonomy" id="138068"/>
    <lineage>
        <taxon>Eukaryota</taxon>
        <taxon>Fungi</taxon>
        <taxon>Dikarya</taxon>
        <taxon>Ascomycota</taxon>
        <taxon>Pezizomycotina</taxon>
        <taxon>Sordariomycetes</taxon>
        <taxon>Xylariomycetidae</taxon>
        <taxon>Amphisphaeriales</taxon>
        <taxon>Sporocadaceae</taxon>
        <taxon>Seiridium</taxon>
    </lineage>
</organism>
<evidence type="ECO:0000313" key="2">
    <source>
        <dbReference type="EMBL" id="KAK9414034.1"/>
    </source>
</evidence>
<gene>
    <name evidence="2" type="ORF">SUNI508_11360</name>
</gene>
<dbReference type="Proteomes" id="UP001408356">
    <property type="component" value="Unassembled WGS sequence"/>
</dbReference>
<dbReference type="SUPFAM" id="SSF56300">
    <property type="entry name" value="Metallo-dependent phosphatases"/>
    <property type="match status" value="1"/>
</dbReference>
<protein>
    <submittedName>
        <fullName evidence="2">Calcineurin-like phosphoesterase</fullName>
    </submittedName>
</protein>
<proteinExistence type="predicted"/>
<dbReference type="PANTHER" id="PTHR12905:SF18">
    <property type="entry name" value="ESTER HYDROLASE, PUTATIVE (AFU_ORTHOLOGUE AFUA_4G03130)-RELATED"/>
    <property type="match status" value="1"/>
</dbReference>
<name>A0ABR2UHE6_9PEZI</name>
<comment type="caution">
    <text evidence="2">The sequence shown here is derived from an EMBL/GenBank/DDBJ whole genome shotgun (WGS) entry which is preliminary data.</text>
</comment>
<evidence type="ECO:0000313" key="3">
    <source>
        <dbReference type="Proteomes" id="UP001408356"/>
    </source>
</evidence>
<sequence>MGLQQRLGLRRPSEWDSRTPLDHLLNSPLEIIALWIYWIAIWLRGNPVQPPRNKKAIKIVCLSDTHDGIVDSVPEGDLLIHAGDLTNSGTAAAIQKQVDWLASLGHKHKVLIGGNHDCHLDKSWRCAYQKTPGRKWKNHSSDIEYCTDTETRAQALTSKESNC</sequence>
<dbReference type="Pfam" id="PF00149">
    <property type="entry name" value="Metallophos"/>
    <property type="match status" value="1"/>
</dbReference>
<accession>A0ABR2UHE6</accession>
<feature type="domain" description="Calcineurin-like phosphoesterase" evidence="1">
    <location>
        <begin position="58"/>
        <end position="140"/>
    </location>
</feature>